<dbReference type="EMBL" id="OZ034836">
    <property type="protein sequence ID" value="CAL1678169.1"/>
    <property type="molecule type" value="Genomic_DNA"/>
</dbReference>
<dbReference type="AlphaFoldDB" id="A0AAV2NEG1"/>
<dbReference type="Proteomes" id="UP001497644">
    <property type="component" value="Chromosome 13"/>
</dbReference>
<gene>
    <name evidence="1" type="ORF">LPLAT_LOCUS4054</name>
</gene>
<reference evidence="1" key="1">
    <citation type="submission" date="2024-04" db="EMBL/GenBank/DDBJ databases">
        <authorList>
            <consortium name="Molecular Ecology Group"/>
        </authorList>
    </citation>
    <scope>NUCLEOTIDE SEQUENCE</scope>
</reference>
<keyword evidence="2" id="KW-1185">Reference proteome</keyword>
<evidence type="ECO:0000313" key="2">
    <source>
        <dbReference type="Proteomes" id="UP001497644"/>
    </source>
</evidence>
<name>A0AAV2NEG1_9HYME</name>
<sequence length="95" mass="10902">MPATTQREDLLKHFGTRYPRVVRSRKLALGLGVRLTDELFIKIEYNRPPEAATNHGAARHDPAAHKACFHPSFLQILSYFDSFALLWGPRIGRRM</sequence>
<organism evidence="1 2">
    <name type="scientific">Lasius platythorax</name>
    <dbReference type="NCBI Taxonomy" id="488582"/>
    <lineage>
        <taxon>Eukaryota</taxon>
        <taxon>Metazoa</taxon>
        <taxon>Ecdysozoa</taxon>
        <taxon>Arthropoda</taxon>
        <taxon>Hexapoda</taxon>
        <taxon>Insecta</taxon>
        <taxon>Pterygota</taxon>
        <taxon>Neoptera</taxon>
        <taxon>Endopterygota</taxon>
        <taxon>Hymenoptera</taxon>
        <taxon>Apocrita</taxon>
        <taxon>Aculeata</taxon>
        <taxon>Formicoidea</taxon>
        <taxon>Formicidae</taxon>
        <taxon>Formicinae</taxon>
        <taxon>Lasius</taxon>
        <taxon>Lasius</taxon>
    </lineage>
</organism>
<accession>A0AAV2NEG1</accession>
<proteinExistence type="predicted"/>
<protein>
    <submittedName>
        <fullName evidence="1">Uncharacterized protein</fullName>
    </submittedName>
</protein>
<evidence type="ECO:0000313" key="1">
    <source>
        <dbReference type="EMBL" id="CAL1678169.1"/>
    </source>
</evidence>